<keyword evidence="1 2" id="KW-0238">DNA-binding</keyword>
<sequence>MYSSAGGVPARAVLRGGLAAALRVPLGRSRTQWPSVGAAAPVETRGPSRREARRGGRRFSGERVVRNGAVAGSAPSCTCTVVLYRRCTCTGEGCHTARMAAVNPPLSDADPPGAPPLGVTRSRDGGATRATIVTAARAAFDEKGYAGTSLREIARNAGVKPSLVVHFYGSKAGLLAATVEWPFDPDTVVHEVLAGGPDHIGERLADVFLSTWEQDGRPNTALTLLHAACERPEAATLARELFTTCVVSPIVTAIDPERAELRASLVASHLLGLHVGRYLLEFDAIAEANADLLKQALASTIQHICTGKLW</sequence>
<proteinExistence type="predicted"/>
<dbReference type="InterPro" id="IPR041678">
    <property type="entry name" value="TetR_C_16"/>
</dbReference>
<evidence type="ECO:0000313" key="6">
    <source>
        <dbReference type="Proteomes" id="UP000326179"/>
    </source>
</evidence>
<feature type="compositionally biased region" description="Basic and acidic residues" evidence="3">
    <location>
        <begin position="46"/>
        <end position="58"/>
    </location>
</feature>
<evidence type="ECO:0000256" key="3">
    <source>
        <dbReference type="SAM" id="MobiDB-lite"/>
    </source>
</evidence>
<reference evidence="5 6" key="1">
    <citation type="submission" date="2019-10" db="EMBL/GenBank/DDBJ databases">
        <title>A novel species.</title>
        <authorList>
            <person name="Gao J."/>
        </authorList>
    </citation>
    <scope>NUCLEOTIDE SEQUENCE [LARGE SCALE GENOMIC DNA]</scope>
    <source>
        <strain evidence="5 6">QMT-28</strain>
    </source>
</reference>
<dbReference type="GO" id="GO:0003700">
    <property type="term" value="F:DNA-binding transcription factor activity"/>
    <property type="evidence" value="ECO:0007669"/>
    <property type="project" value="TreeGrafter"/>
</dbReference>
<evidence type="ECO:0000256" key="1">
    <source>
        <dbReference type="ARBA" id="ARBA00023125"/>
    </source>
</evidence>
<name>A0A5Q0L5J7_9ACTN</name>
<feature type="DNA-binding region" description="H-T-H motif" evidence="2">
    <location>
        <begin position="149"/>
        <end position="168"/>
    </location>
</feature>
<dbReference type="InterPro" id="IPR001647">
    <property type="entry name" value="HTH_TetR"/>
</dbReference>
<organism evidence="5 6">
    <name type="scientific">Streptomyces fagopyri</name>
    <dbReference type="NCBI Taxonomy" id="2662397"/>
    <lineage>
        <taxon>Bacteria</taxon>
        <taxon>Bacillati</taxon>
        <taxon>Actinomycetota</taxon>
        <taxon>Actinomycetes</taxon>
        <taxon>Kitasatosporales</taxon>
        <taxon>Streptomycetaceae</taxon>
        <taxon>Streptomyces</taxon>
    </lineage>
</organism>
<dbReference type="InterPro" id="IPR050109">
    <property type="entry name" value="HTH-type_TetR-like_transc_reg"/>
</dbReference>
<dbReference type="InterPro" id="IPR036271">
    <property type="entry name" value="Tet_transcr_reg_TetR-rel_C_sf"/>
</dbReference>
<dbReference type="PANTHER" id="PTHR30055:SF235">
    <property type="entry name" value="TRANSCRIPTIONAL REGULATORY PROTEIN"/>
    <property type="match status" value="1"/>
</dbReference>
<keyword evidence="6" id="KW-1185">Reference proteome</keyword>
<dbReference type="SUPFAM" id="SSF48498">
    <property type="entry name" value="Tetracyclin repressor-like, C-terminal domain"/>
    <property type="match status" value="1"/>
</dbReference>
<dbReference type="Gene3D" id="1.10.10.60">
    <property type="entry name" value="Homeodomain-like"/>
    <property type="match status" value="1"/>
</dbReference>
<accession>A0A5Q0L5J7</accession>
<dbReference type="GO" id="GO:0000976">
    <property type="term" value="F:transcription cis-regulatory region binding"/>
    <property type="evidence" value="ECO:0007669"/>
    <property type="project" value="TreeGrafter"/>
</dbReference>
<evidence type="ECO:0000313" key="5">
    <source>
        <dbReference type="EMBL" id="QFZ72158.1"/>
    </source>
</evidence>
<dbReference type="PANTHER" id="PTHR30055">
    <property type="entry name" value="HTH-TYPE TRANSCRIPTIONAL REGULATOR RUTR"/>
    <property type="match status" value="1"/>
</dbReference>
<dbReference type="PRINTS" id="PR00455">
    <property type="entry name" value="HTHTETR"/>
</dbReference>
<dbReference type="Pfam" id="PF00440">
    <property type="entry name" value="TetR_N"/>
    <property type="match status" value="1"/>
</dbReference>
<feature type="region of interest" description="Disordered" evidence="3">
    <location>
        <begin position="33"/>
        <end position="58"/>
    </location>
</feature>
<gene>
    <name evidence="5" type="ORF">GFH48_01800</name>
</gene>
<dbReference type="Gene3D" id="1.10.357.10">
    <property type="entry name" value="Tetracycline Repressor, domain 2"/>
    <property type="match status" value="1"/>
</dbReference>
<dbReference type="InterPro" id="IPR009057">
    <property type="entry name" value="Homeodomain-like_sf"/>
</dbReference>
<dbReference type="Proteomes" id="UP000326179">
    <property type="component" value="Chromosome"/>
</dbReference>
<protein>
    <submittedName>
        <fullName evidence="5">TetR family transcriptional regulator</fullName>
    </submittedName>
</protein>
<dbReference type="SUPFAM" id="SSF46689">
    <property type="entry name" value="Homeodomain-like"/>
    <property type="match status" value="1"/>
</dbReference>
<feature type="domain" description="HTH tetR-type" evidence="4">
    <location>
        <begin position="126"/>
        <end position="186"/>
    </location>
</feature>
<dbReference type="Pfam" id="PF17920">
    <property type="entry name" value="TetR_C_16"/>
    <property type="match status" value="1"/>
</dbReference>
<evidence type="ECO:0000259" key="4">
    <source>
        <dbReference type="PROSITE" id="PS50977"/>
    </source>
</evidence>
<evidence type="ECO:0000256" key="2">
    <source>
        <dbReference type="PROSITE-ProRule" id="PRU00335"/>
    </source>
</evidence>
<dbReference type="AlphaFoldDB" id="A0A5Q0L5J7"/>
<dbReference type="EMBL" id="CP045643">
    <property type="protein sequence ID" value="QFZ72158.1"/>
    <property type="molecule type" value="Genomic_DNA"/>
</dbReference>
<dbReference type="PROSITE" id="PS50977">
    <property type="entry name" value="HTH_TETR_2"/>
    <property type="match status" value="1"/>
</dbReference>
<dbReference type="KEGG" id="sfy:GFH48_01800"/>